<dbReference type="PROSITE" id="PS50222">
    <property type="entry name" value="EF_HAND_2"/>
    <property type="match status" value="2"/>
</dbReference>
<dbReference type="PROSITE" id="PS00018">
    <property type="entry name" value="EF_HAND_1"/>
    <property type="match status" value="1"/>
</dbReference>
<sequence>MEKTTTNVHSPTSSVATLLEVFLFDGILRWVISRFHCSCSKFQFFLKSHVLIEKSSRWGFELSNSSSSDELFLSSKSISCVERDAAVEDDGKIRREDVEMVMGNLRIFCDPANGERLQERIGNDEISAMFEEKEPSLEEIKGAFNVFDVNRNGFFEAAELQRVLSALGFQEEAEMENCKIMIRAFDDNGDGRIDFTEFVKLMERSFC</sequence>
<organism evidence="5 6">
    <name type="scientific">Stephania japonica</name>
    <dbReference type="NCBI Taxonomy" id="461633"/>
    <lineage>
        <taxon>Eukaryota</taxon>
        <taxon>Viridiplantae</taxon>
        <taxon>Streptophyta</taxon>
        <taxon>Embryophyta</taxon>
        <taxon>Tracheophyta</taxon>
        <taxon>Spermatophyta</taxon>
        <taxon>Magnoliopsida</taxon>
        <taxon>Ranunculales</taxon>
        <taxon>Menispermaceae</taxon>
        <taxon>Menispermoideae</taxon>
        <taxon>Cissampelideae</taxon>
        <taxon>Stephania</taxon>
    </lineage>
</organism>
<gene>
    <name evidence="5" type="ORF">Sjap_015655</name>
</gene>
<evidence type="ECO:0000259" key="4">
    <source>
        <dbReference type="PROSITE" id="PS50222"/>
    </source>
</evidence>
<comment type="caution">
    <text evidence="5">The sequence shown here is derived from an EMBL/GenBank/DDBJ whole genome shotgun (WGS) entry which is preliminary data.</text>
</comment>
<keyword evidence="1" id="KW-0479">Metal-binding</keyword>
<name>A0AAP0NRK3_9MAGN</name>
<proteinExistence type="predicted"/>
<dbReference type="SUPFAM" id="SSF47473">
    <property type="entry name" value="EF-hand"/>
    <property type="match status" value="1"/>
</dbReference>
<accession>A0AAP0NRK3</accession>
<dbReference type="InterPro" id="IPR039647">
    <property type="entry name" value="EF_hand_pair_protein_CML-like"/>
</dbReference>
<dbReference type="Proteomes" id="UP001417504">
    <property type="component" value="Unassembled WGS sequence"/>
</dbReference>
<dbReference type="CDD" id="cd00051">
    <property type="entry name" value="EFh"/>
    <property type="match status" value="1"/>
</dbReference>
<dbReference type="EMBL" id="JBBNAE010000006">
    <property type="protein sequence ID" value="KAK9116708.1"/>
    <property type="molecule type" value="Genomic_DNA"/>
</dbReference>
<dbReference type="GO" id="GO:0005509">
    <property type="term" value="F:calcium ion binding"/>
    <property type="evidence" value="ECO:0007669"/>
    <property type="project" value="InterPro"/>
</dbReference>
<keyword evidence="2" id="KW-0677">Repeat</keyword>
<dbReference type="PANTHER" id="PTHR10891">
    <property type="entry name" value="EF-HAND CALCIUM-BINDING DOMAIN CONTAINING PROTEIN"/>
    <property type="match status" value="1"/>
</dbReference>
<feature type="domain" description="EF-hand" evidence="4">
    <location>
        <begin position="173"/>
        <end position="207"/>
    </location>
</feature>
<dbReference type="Pfam" id="PF13499">
    <property type="entry name" value="EF-hand_7"/>
    <property type="match status" value="1"/>
</dbReference>
<keyword evidence="3" id="KW-0106">Calcium</keyword>
<dbReference type="Gene3D" id="1.10.238.10">
    <property type="entry name" value="EF-hand"/>
    <property type="match status" value="1"/>
</dbReference>
<evidence type="ECO:0000256" key="2">
    <source>
        <dbReference type="ARBA" id="ARBA00022737"/>
    </source>
</evidence>
<dbReference type="SMART" id="SM00054">
    <property type="entry name" value="EFh"/>
    <property type="match status" value="2"/>
</dbReference>
<dbReference type="InterPro" id="IPR011992">
    <property type="entry name" value="EF-hand-dom_pair"/>
</dbReference>
<feature type="domain" description="EF-hand" evidence="4">
    <location>
        <begin position="135"/>
        <end position="170"/>
    </location>
</feature>
<evidence type="ECO:0000313" key="6">
    <source>
        <dbReference type="Proteomes" id="UP001417504"/>
    </source>
</evidence>
<protein>
    <recommendedName>
        <fullName evidence="4">EF-hand domain-containing protein</fullName>
    </recommendedName>
</protein>
<keyword evidence="6" id="KW-1185">Reference proteome</keyword>
<evidence type="ECO:0000256" key="1">
    <source>
        <dbReference type="ARBA" id="ARBA00022723"/>
    </source>
</evidence>
<reference evidence="5 6" key="1">
    <citation type="submission" date="2024-01" db="EMBL/GenBank/DDBJ databases">
        <title>Genome assemblies of Stephania.</title>
        <authorList>
            <person name="Yang L."/>
        </authorList>
    </citation>
    <scope>NUCLEOTIDE SEQUENCE [LARGE SCALE GENOMIC DNA]</scope>
    <source>
        <strain evidence="5">QJT</strain>
        <tissue evidence="5">Leaf</tissue>
    </source>
</reference>
<dbReference type="InterPro" id="IPR018247">
    <property type="entry name" value="EF_Hand_1_Ca_BS"/>
</dbReference>
<dbReference type="FunFam" id="1.10.238.10:FF:000003">
    <property type="entry name" value="Calmodulin A"/>
    <property type="match status" value="1"/>
</dbReference>
<dbReference type="InterPro" id="IPR002048">
    <property type="entry name" value="EF_hand_dom"/>
</dbReference>
<evidence type="ECO:0000313" key="5">
    <source>
        <dbReference type="EMBL" id="KAK9116708.1"/>
    </source>
</evidence>
<dbReference type="AlphaFoldDB" id="A0AAP0NRK3"/>
<evidence type="ECO:0000256" key="3">
    <source>
        <dbReference type="ARBA" id="ARBA00022837"/>
    </source>
</evidence>